<accession>D4LC95</accession>
<dbReference type="Proteomes" id="UP000007054">
    <property type="component" value="Chromosome"/>
</dbReference>
<evidence type="ECO:0000256" key="2">
    <source>
        <dbReference type="SAM" id="SignalP"/>
    </source>
</evidence>
<dbReference type="RefSeq" id="WP_015558147.1">
    <property type="nucleotide sequence ID" value="NC_021039.1"/>
</dbReference>
<evidence type="ECO:0000256" key="1">
    <source>
        <dbReference type="SAM" id="MobiDB-lite"/>
    </source>
</evidence>
<dbReference type="HOGENOM" id="CLU_062994_0_0_9"/>
<keyword evidence="2" id="KW-0732">Signal</keyword>
<dbReference type="KEGG" id="rch:RUM_10870"/>
<reference evidence="3" key="2">
    <citation type="submission" date="2010-03" db="EMBL/GenBank/DDBJ databases">
        <authorList>
            <person name="Pajon A."/>
        </authorList>
    </citation>
    <scope>NUCLEOTIDE SEQUENCE</scope>
    <source>
        <strain evidence="3">Type strain: 18P13</strain>
    </source>
</reference>
<feature type="chain" id="PRO_5039024338" evidence="2">
    <location>
        <begin position="22"/>
        <end position="321"/>
    </location>
</feature>
<dbReference type="GeneID" id="83155833"/>
<reference evidence="3" key="1">
    <citation type="submission" date="2010-03" db="EMBL/GenBank/DDBJ databases">
        <title>The genome sequence of Ruminococcus sp. 18P13.</title>
        <authorList>
            <consortium name="metaHIT consortium -- http://www.metahit.eu/"/>
            <person name="Pajon A."/>
            <person name="Turner K."/>
            <person name="Parkhill J."/>
            <person name="Bernalier A."/>
        </authorList>
    </citation>
    <scope>NUCLEOTIDE SEQUENCE [LARGE SCALE GENOMIC DNA]</scope>
    <source>
        <strain evidence="3">Type strain: 18P13</strain>
    </source>
</reference>
<organism evidence="3 4">
    <name type="scientific">Ruminococcus champanellensis (strain DSM 18848 / JCM 17042 / KCTC 15320 / 18P13)</name>
    <dbReference type="NCBI Taxonomy" id="213810"/>
    <lineage>
        <taxon>Bacteria</taxon>
        <taxon>Bacillati</taxon>
        <taxon>Bacillota</taxon>
        <taxon>Clostridia</taxon>
        <taxon>Eubacteriales</taxon>
        <taxon>Oscillospiraceae</taxon>
        <taxon>Ruminococcus</taxon>
    </lineage>
</organism>
<feature type="compositionally biased region" description="Polar residues" evidence="1">
    <location>
        <begin position="61"/>
        <end position="70"/>
    </location>
</feature>
<name>D4LC95_RUMC1</name>
<proteinExistence type="predicted"/>
<dbReference type="STRING" id="213810.RUM_10870"/>
<feature type="region of interest" description="Disordered" evidence="1">
    <location>
        <begin position="31"/>
        <end position="79"/>
    </location>
</feature>
<protein>
    <submittedName>
        <fullName evidence="3">Uncharacterized protein</fullName>
    </submittedName>
</protein>
<evidence type="ECO:0000313" key="3">
    <source>
        <dbReference type="EMBL" id="CBL17240.1"/>
    </source>
</evidence>
<dbReference type="AlphaFoldDB" id="D4LC95"/>
<feature type="compositionally biased region" description="Low complexity" evidence="1">
    <location>
        <begin position="31"/>
        <end position="50"/>
    </location>
</feature>
<feature type="signal peptide" evidence="2">
    <location>
        <begin position="1"/>
        <end position="21"/>
    </location>
</feature>
<gene>
    <name evidence="3" type="ordered locus">RUM_10870</name>
</gene>
<sequence length="321" mass="35050">MRFRQAAASVIALLLGMGMCAGCGAEMQESSAKQSVASGSDSSVAASTTAERVDPKPVESSEPTEGTESLDSCEPTEETDPQLLGLCKRIDESGYQAGIAYIGYVGAERTEEEIRIFLEGSPYAEAYAFLCDAPLVDADGAELYAVVTTRKDRSASVYPADVNEEGTYDVHTEKPLYKGKGTDCFLLYCNMSEVHSNVSIAIQTGDERFFVNPMVSGKDGRLENLDCYDFSMYTDGNETQDDVMIAYGLLLEADEVQSYVNLGMTLQYTGQIQVIDGRSCWIFALGTDHEDQFVRELYYGVCDNLIYSYDAITDTWTALGG</sequence>
<dbReference type="BioCyc" id="RCHA213810:RUM_RS05210-MONOMER"/>
<evidence type="ECO:0000313" key="4">
    <source>
        <dbReference type="Proteomes" id="UP000007054"/>
    </source>
</evidence>
<dbReference type="PATRIC" id="fig|213810.4.peg.987"/>
<keyword evidence="4" id="KW-1185">Reference proteome</keyword>
<dbReference type="EMBL" id="FP929052">
    <property type="protein sequence ID" value="CBL17240.1"/>
    <property type="molecule type" value="Genomic_DNA"/>
</dbReference>